<comment type="caution">
    <text evidence="1">The sequence shown here is derived from an EMBL/GenBank/DDBJ whole genome shotgun (WGS) entry which is preliminary data.</text>
</comment>
<organism evidence="1 2">
    <name type="scientific">Mycolicibacterium iranicum</name>
    <name type="common">Mycobacterium iranicum</name>
    <dbReference type="NCBI Taxonomy" id="912594"/>
    <lineage>
        <taxon>Bacteria</taxon>
        <taxon>Bacillati</taxon>
        <taxon>Actinomycetota</taxon>
        <taxon>Actinomycetes</taxon>
        <taxon>Mycobacteriales</taxon>
        <taxon>Mycobacteriaceae</taxon>
        <taxon>Mycolicibacterium</taxon>
    </lineage>
</organism>
<reference evidence="1 2" key="1">
    <citation type="submission" date="2016-01" db="EMBL/GenBank/DDBJ databases">
        <title>The new phylogeny of the genus Mycobacterium.</title>
        <authorList>
            <person name="Tarcisio F."/>
            <person name="Conor M."/>
            <person name="Antonella G."/>
            <person name="Elisabetta G."/>
            <person name="Giulia F.S."/>
            <person name="Sara T."/>
            <person name="Anna F."/>
            <person name="Clotilde B."/>
            <person name="Roberto B."/>
            <person name="Veronica D.S."/>
            <person name="Fabio R."/>
            <person name="Monica P."/>
            <person name="Olivier J."/>
            <person name="Enrico T."/>
            <person name="Nicola S."/>
        </authorList>
    </citation>
    <scope>NUCLEOTIDE SEQUENCE [LARGE SCALE GENOMIC DNA]</scope>
    <source>
        <strain evidence="1 2">DSM 45541</strain>
    </source>
</reference>
<dbReference type="Proteomes" id="UP000193622">
    <property type="component" value="Unassembled WGS sequence"/>
</dbReference>
<accession>A0A1X1WG70</accession>
<gene>
    <name evidence="1" type="ORF">AWC12_20505</name>
</gene>
<evidence type="ECO:0000313" key="1">
    <source>
        <dbReference type="EMBL" id="ORV85492.1"/>
    </source>
</evidence>
<name>A0A1X1WG70_MYCIR</name>
<evidence type="ECO:0000313" key="2">
    <source>
        <dbReference type="Proteomes" id="UP000193622"/>
    </source>
</evidence>
<evidence type="ECO:0008006" key="3">
    <source>
        <dbReference type="Google" id="ProtNLM"/>
    </source>
</evidence>
<sequence>MHGWGEEVPYGDGSRYDEVFRTIKDVLGHKSVETTRSTYLPRVQRLRFDRLFGASDTDSSVGDMVSALAQELAEVRDLTGTSL</sequence>
<dbReference type="AlphaFoldDB" id="A0A1X1WG70"/>
<protein>
    <recommendedName>
        <fullName evidence="3">Integrase</fullName>
    </recommendedName>
</protein>
<proteinExistence type="predicted"/>
<dbReference type="EMBL" id="LQPC01000041">
    <property type="protein sequence ID" value="ORV85492.1"/>
    <property type="molecule type" value="Genomic_DNA"/>
</dbReference>